<feature type="domain" description="TonB-dependent receptor-like beta-barrel" evidence="4">
    <location>
        <begin position="3"/>
        <end position="82"/>
    </location>
</feature>
<evidence type="ECO:0000259" key="4">
    <source>
        <dbReference type="Pfam" id="PF00593"/>
    </source>
</evidence>
<sequence length="97" mass="11225">EITWEVSEKYNLGLELGLLDDDLKFQIDGFKDIRSRIYLERQNFPATSGLEAAISGNVGKVESHGIDASLDYQHFFNNDFWMTGLRILPMRQINTWN</sequence>
<dbReference type="InterPro" id="IPR036942">
    <property type="entry name" value="Beta-barrel_TonB_sf"/>
</dbReference>
<gene>
    <name evidence="5" type="ORF">EZS27_042533</name>
</gene>
<protein>
    <submittedName>
        <fullName evidence="5">TonB-dependent receptor SusC</fullName>
    </submittedName>
</protein>
<reference evidence="5" key="1">
    <citation type="submission" date="2019-03" db="EMBL/GenBank/DDBJ databases">
        <title>Single cell metagenomics reveals metabolic interactions within the superorganism composed of flagellate Streblomastix strix and complex community of Bacteroidetes bacteria on its surface.</title>
        <authorList>
            <person name="Treitli S.C."/>
            <person name="Kolisko M."/>
            <person name="Husnik F."/>
            <person name="Keeling P."/>
            <person name="Hampl V."/>
        </authorList>
    </citation>
    <scope>NUCLEOTIDE SEQUENCE</scope>
    <source>
        <strain evidence="5">STM</strain>
    </source>
</reference>
<evidence type="ECO:0000256" key="1">
    <source>
        <dbReference type="ARBA" id="ARBA00004442"/>
    </source>
</evidence>
<organism evidence="5">
    <name type="scientific">termite gut metagenome</name>
    <dbReference type="NCBI Taxonomy" id="433724"/>
    <lineage>
        <taxon>unclassified sequences</taxon>
        <taxon>metagenomes</taxon>
        <taxon>organismal metagenomes</taxon>
    </lineage>
</organism>
<dbReference type="EMBL" id="SNRY01010396">
    <property type="protein sequence ID" value="KAA6305812.1"/>
    <property type="molecule type" value="Genomic_DNA"/>
</dbReference>
<keyword evidence="3" id="KW-0998">Cell outer membrane</keyword>
<keyword evidence="5" id="KW-0675">Receptor</keyword>
<keyword evidence="2" id="KW-0472">Membrane</keyword>
<dbReference type="Pfam" id="PF00593">
    <property type="entry name" value="TonB_dep_Rec_b-barrel"/>
    <property type="match status" value="1"/>
</dbReference>
<name>A0A5J4P955_9ZZZZ</name>
<dbReference type="InterPro" id="IPR000531">
    <property type="entry name" value="Beta-barrel_TonB"/>
</dbReference>
<evidence type="ECO:0000256" key="2">
    <source>
        <dbReference type="ARBA" id="ARBA00023136"/>
    </source>
</evidence>
<proteinExistence type="predicted"/>
<dbReference type="GO" id="GO:0009279">
    <property type="term" value="C:cell outer membrane"/>
    <property type="evidence" value="ECO:0007669"/>
    <property type="project" value="UniProtKB-SubCell"/>
</dbReference>
<evidence type="ECO:0000256" key="3">
    <source>
        <dbReference type="ARBA" id="ARBA00023237"/>
    </source>
</evidence>
<dbReference type="SUPFAM" id="SSF56935">
    <property type="entry name" value="Porins"/>
    <property type="match status" value="1"/>
</dbReference>
<accession>A0A5J4P955</accession>
<dbReference type="AlphaFoldDB" id="A0A5J4P955"/>
<comment type="caution">
    <text evidence="5">The sequence shown here is derived from an EMBL/GenBank/DDBJ whole genome shotgun (WGS) entry which is preliminary data.</text>
</comment>
<dbReference type="Gene3D" id="2.40.170.20">
    <property type="entry name" value="TonB-dependent receptor, beta-barrel domain"/>
    <property type="match status" value="1"/>
</dbReference>
<comment type="subcellular location">
    <subcellularLocation>
        <location evidence="1">Cell outer membrane</location>
    </subcellularLocation>
</comment>
<feature type="non-terminal residue" evidence="5">
    <location>
        <position position="1"/>
    </location>
</feature>
<evidence type="ECO:0000313" key="5">
    <source>
        <dbReference type="EMBL" id="KAA6305812.1"/>
    </source>
</evidence>